<evidence type="ECO:0000313" key="4">
    <source>
        <dbReference type="EMBL" id="KAL2068770.1"/>
    </source>
</evidence>
<accession>A0ABR4CG79</accession>
<dbReference type="PROSITE" id="PS00463">
    <property type="entry name" value="ZN2_CY6_FUNGAL_1"/>
    <property type="match status" value="1"/>
</dbReference>
<feature type="domain" description="Zn(2)-C6 fungal-type" evidence="3">
    <location>
        <begin position="320"/>
        <end position="349"/>
    </location>
</feature>
<evidence type="ECO:0000313" key="5">
    <source>
        <dbReference type="Proteomes" id="UP001595075"/>
    </source>
</evidence>
<gene>
    <name evidence="4" type="ORF">VTL71DRAFT_15108</name>
</gene>
<dbReference type="PANTHER" id="PTHR35392:SF5">
    <property type="entry name" value="ZN(2)-C6 FUNGAL-TYPE DOMAIN-CONTAINING PROTEIN"/>
    <property type="match status" value="1"/>
</dbReference>
<dbReference type="Proteomes" id="UP001595075">
    <property type="component" value="Unassembled WGS sequence"/>
</dbReference>
<keyword evidence="5" id="KW-1185">Reference proteome</keyword>
<evidence type="ECO:0000259" key="3">
    <source>
        <dbReference type="PROSITE" id="PS00463"/>
    </source>
</evidence>
<protein>
    <recommendedName>
        <fullName evidence="3">Zn(2)-C6 fungal-type domain-containing protein</fullName>
    </recommendedName>
</protein>
<organism evidence="4 5">
    <name type="scientific">Oculimacula yallundae</name>
    <dbReference type="NCBI Taxonomy" id="86028"/>
    <lineage>
        <taxon>Eukaryota</taxon>
        <taxon>Fungi</taxon>
        <taxon>Dikarya</taxon>
        <taxon>Ascomycota</taxon>
        <taxon>Pezizomycotina</taxon>
        <taxon>Leotiomycetes</taxon>
        <taxon>Helotiales</taxon>
        <taxon>Ploettnerulaceae</taxon>
        <taxon>Oculimacula</taxon>
    </lineage>
</organism>
<feature type="region of interest" description="Disordered" evidence="2">
    <location>
        <begin position="207"/>
        <end position="263"/>
    </location>
</feature>
<sequence>MSYDAHAAYVLQPGRDMDLFDVDLIMQDLLDESPDFPPAHGSTTQSFPGSWDVVGNLSSTDWDMEDCTDSGVMIRQHPGQTSKAYLNESNAFLNAQTDDSATFPTRGSEIAGEWIDGANFMVDSNSMAENLPYDPEFLLKSLASPEPRPIHNHYEGYSSGYGDPASPDMQNYVYSVAPAQIPNHGAVRSHSDKPWSHVDPQMSQWTSGYVLNLPSPGPQGEIDSDGSPKSGDSSEIHSPQPQKLRHVKTRRPQGSSGKKLVKEKRKPIELTWEHAAFTKGWLSFVPETGTEEDTHRNGVRNGPLDSEVKEKAKRMRQLKACWKCWIQKVPCTEGKTCERCVKIKQASSCSPNADQFCCRQGFKDYVPVFFPEFLHYHLDKHVIENLVSTHTRGFLDGVITVEVSTGAAFSPMILRANVFQQRTEELLRQARLITGKSNNIDLALVECDSLPIGILGLSQSETKKICSNHIDAMLASPGYAEQVSAGDQTPFVRQLLKVMQKYAKTESIVHDALKLHAIHYFMSHLITFTAASVQTIVQHLKRLKFPSTNLDQFPSSRLLSRQIKQIVHKLHVETTAKVLASVEKSLRKRTQDYWAPTFATILMLCLCMENLETAADTLVVCDKLRGEKAEGFEKTDSAKACKDLEDVPFAQCKNLLHEIYRSTKESTGGTKDAGFNPLRALSNSRNTGLKGEANEMVHEVSNIVCDNWSEVGKLAKRGSLEDSVNDVKPEHIRPFNTGRLASNFLMSFFPDE</sequence>
<proteinExistence type="predicted"/>
<name>A0ABR4CG79_9HELO</name>
<comment type="caution">
    <text evidence="4">The sequence shown here is derived from an EMBL/GenBank/DDBJ whole genome shotgun (WGS) entry which is preliminary data.</text>
</comment>
<dbReference type="EMBL" id="JAZHXI010000008">
    <property type="protein sequence ID" value="KAL2068770.1"/>
    <property type="molecule type" value="Genomic_DNA"/>
</dbReference>
<dbReference type="InterPro" id="IPR001138">
    <property type="entry name" value="Zn2Cys6_DnaBD"/>
</dbReference>
<keyword evidence="1" id="KW-0539">Nucleus</keyword>
<evidence type="ECO:0000256" key="1">
    <source>
        <dbReference type="ARBA" id="ARBA00023242"/>
    </source>
</evidence>
<dbReference type="PANTHER" id="PTHR35392">
    <property type="entry name" value="ZN(II)2CYS6 TRANSCRIPTION FACTOR (EUROFUNG)-RELATED-RELATED"/>
    <property type="match status" value="1"/>
</dbReference>
<evidence type="ECO:0000256" key="2">
    <source>
        <dbReference type="SAM" id="MobiDB-lite"/>
    </source>
</evidence>
<dbReference type="InterPro" id="IPR052973">
    <property type="entry name" value="Fungal_sec-metab_reg_TF"/>
</dbReference>
<reference evidence="4 5" key="1">
    <citation type="journal article" date="2024" name="Commun. Biol.">
        <title>Comparative genomic analysis of thermophilic fungi reveals convergent evolutionary adaptations and gene losses.</title>
        <authorList>
            <person name="Steindorff A.S."/>
            <person name="Aguilar-Pontes M.V."/>
            <person name="Robinson A.J."/>
            <person name="Andreopoulos B."/>
            <person name="LaButti K."/>
            <person name="Kuo A."/>
            <person name="Mondo S."/>
            <person name="Riley R."/>
            <person name="Otillar R."/>
            <person name="Haridas S."/>
            <person name="Lipzen A."/>
            <person name="Grimwood J."/>
            <person name="Schmutz J."/>
            <person name="Clum A."/>
            <person name="Reid I.D."/>
            <person name="Moisan M.C."/>
            <person name="Butler G."/>
            <person name="Nguyen T.T.M."/>
            <person name="Dewar K."/>
            <person name="Conant G."/>
            <person name="Drula E."/>
            <person name="Henrissat B."/>
            <person name="Hansel C."/>
            <person name="Singer S."/>
            <person name="Hutchinson M.I."/>
            <person name="de Vries R.P."/>
            <person name="Natvig D.O."/>
            <person name="Powell A.J."/>
            <person name="Tsang A."/>
            <person name="Grigoriev I.V."/>
        </authorList>
    </citation>
    <scope>NUCLEOTIDE SEQUENCE [LARGE SCALE GENOMIC DNA]</scope>
    <source>
        <strain evidence="4 5">CBS 494.80</strain>
    </source>
</reference>